<dbReference type="Proteomes" id="UP001303564">
    <property type="component" value="Chromosome"/>
</dbReference>
<evidence type="ECO:0000259" key="7">
    <source>
        <dbReference type="PROSITE" id="PS50022"/>
    </source>
</evidence>
<accession>A0ABZ0BWW5</accession>
<keyword evidence="3" id="KW-0732">Signal</keyword>
<protein>
    <submittedName>
        <fullName evidence="9">Discoidin domain-containing protein</fullName>
    </submittedName>
</protein>
<evidence type="ECO:0000259" key="8">
    <source>
        <dbReference type="PROSITE" id="PS50847"/>
    </source>
</evidence>
<dbReference type="RefSeq" id="WP_151466752.1">
    <property type="nucleotide sequence ID" value="NZ_CP136127.1"/>
</dbReference>
<dbReference type="InterPro" id="IPR008979">
    <property type="entry name" value="Galactose-bd-like_sf"/>
</dbReference>
<sequence length="669" mass="72348">MQHRHKGKVYFTGFILMSLILALPLVYFLSRDSHKVVATDSKTGTDQATINVGTSWTDTDGNTIQAHGGGFLQQTDTDGSPIYYWVGEDKSTNSANFNGVRLYSSKDLIHWQNRGQILKSDAVEGLKDCKIERPKLLYNAKSGKYVLWAHWEDASGYSSSQIMVATSDTVDGQYQFLGHWRPGADASHRNWRDLGNGDIHFEDGTKIDNVDDTSVWGYGSRDLTVFQDGDKAYLVSAENGLTMRFYELNDTYTDVDQSAMPSYELFTGGRREAPALVKSGQYYFMITSAQSGWYPNQTRYAYTKNLADPNGWSTTKGTDGGVLPSGLLGNNTTFYSQPTNIMTITGSATTSYIYMGDRWNPNALGDSQYIWLPISISGQNTDKPSMNLNYTSQWSFDAATGSVSDPNADQLLSQGKPATTDTAFATTGSYALSAANDGSYTSSTTTGDNSDYFKPLPQGTDVTNSETVAKTNATAPFTYTVDLTKKADLSRIDLSFRSYNGSECYYQYTVETSLDNEHWTTVADESDNTTVGFKSDQLKGTGRYVRVNVKNVINDHNKKAASWAAGLVEVQVYGKTNDSGSGSSSSENTSSGTSSSSSSSSSASNEASVSSDTTVASGSESSLSESSSKASDASTGKLPATGETVTVLAVLSGLTVLAGAGAWFLTKRH</sequence>
<dbReference type="SUPFAM" id="SSF49785">
    <property type="entry name" value="Galactose-binding domain-like"/>
    <property type="match status" value="1"/>
</dbReference>
<dbReference type="InterPro" id="IPR000421">
    <property type="entry name" value="FA58C"/>
</dbReference>
<evidence type="ECO:0000256" key="6">
    <source>
        <dbReference type="SAM" id="Phobius"/>
    </source>
</evidence>
<dbReference type="Pfam" id="PF00746">
    <property type="entry name" value="Gram_pos_anchor"/>
    <property type="match status" value="1"/>
</dbReference>
<evidence type="ECO:0000256" key="3">
    <source>
        <dbReference type="ARBA" id="ARBA00022729"/>
    </source>
</evidence>
<keyword evidence="4" id="KW-0572">Peptidoglycan-anchor</keyword>
<dbReference type="PROSITE" id="PS50022">
    <property type="entry name" value="FA58C_3"/>
    <property type="match status" value="1"/>
</dbReference>
<dbReference type="InterPro" id="IPR023296">
    <property type="entry name" value="Glyco_hydro_beta-prop_sf"/>
</dbReference>
<evidence type="ECO:0000256" key="1">
    <source>
        <dbReference type="ARBA" id="ARBA00022512"/>
    </source>
</evidence>
<feature type="domain" description="Gram-positive cocci surface proteins LPxTG" evidence="8">
    <location>
        <begin position="638"/>
        <end position="669"/>
    </location>
</feature>
<feature type="domain" description="F5/8 type C" evidence="7">
    <location>
        <begin position="423"/>
        <end position="575"/>
    </location>
</feature>
<dbReference type="InterPro" id="IPR019931">
    <property type="entry name" value="LPXTG_anchor"/>
</dbReference>
<dbReference type="EMBL" id="CP136128">
    <property type="protein sequence ID" value="WNX27829.1"/>
    <property type="molecule type" value="Genomic_DNA"/>
</dbReference>
<dbReference type="PANTHER" id="PTHR22925">
    <property type="entry name" value="GLYCOSYL HYDROLASE 43 FAMILY MEMBER"/>
    <property type="match status" value="1"/>
</dbReference>
<keyword evidence="6" id="KW-0812">Transmembrane</keyword>
<dbReference type="Gene3D" id="2.115.10.20">
    <property type="entry name" value="Glycosyl hydrolase domain, family 43"/>
    <property type="match status" value="1"/>
</dbReference>
<keyword evidence="6" id="KW-0472">Membrane</keyword>
<proteinExistence type="predicted"/>
<feature type="compositionally biased region" description="Low complexity" evidence="5">
    <location>
        <begin position="579"/>
        <end position="634"/>
    </location>
</feature>
<dbReference type="PANTHER" id="PTHR22925:SF3">
    <property type="entry name" value="GLYCOSYL HYDROLASE FAMILY PROTEIN 43"/>
    <property type="match status" value="1"/>
</dbReference>
<feature type="region of interest" description="Disordered" evidence="5">
    <location>
        <begin position="576"/>
        <end position="638"/>
    </location>
</feature>
<dbReference type="CDD" id="cd18822">
    <property type="entry name" value="GH43_CtGH43-like"/>
    <property type="match status" value="1"/>
</dbReference>
<evidence type="ECO:0000313" key="9">
    <source>
        <dbReference type="EMBL" id="WNX27829.1"/>
    </source>
</evidence>
<evidence type="ECO:0000256" key="4">
    <source>
        <dbReference type="ARBA" id="ARBA00023088"/>
    </source>
</evidence>
<feature type="compositionally biased region" description="Low complexity" evidence="5">
    <location>
        <begin position="438"/>
        <end position="452"/>
    </location>
</feature>
<gene>
    <name evidence="9" type="ORF">RWA16_01370</name>
</gene>
<dbReference type="Gene3D" id="2.60.120.260">
    <property type="entry name" value="Galactose-binding domain-like"/>
    <property type="match status" value="1"/>
</dbReference>
<dbReference type="NCBIfam" id="TIGR01167">
    <property type="entry name" value="LPXTG_anchor"/>
    <property type="match status" value="1"/>
</dbReference>
<keyword evidence="2" id="KW-0964">Secreted</keyword>
<evidence type="ECO:0000256" key="5">
    <source>
        <dbReference type="SAM" id="MobiDB-lite"/>
    </source>
</evidence>
<reference evidence="9 10" key="1">
    <citation type="submission" date="2023-09" db="EMBL/GenBank/DDBJ databases">
        <title>Genomic characteristic of L. casei group strains isolated from clinical sources.</title>
        <authorList>
            <person name="Jarocki P."/>
        </authorList>
    </citation>
    <scope>NUCLEOTIDE SEQUENCE [LARGE SCALE GENOMIC DNA]</scope>
    <source>
        <strain evidence="9 10">LMG 24099</strain>
    </source>
</reference>
<evidence type="ECO:0000313" key="10">
    <source>
        <dbReference type="Proteomes" id="UP001303564"/>
    </source>
</evidence>
<keyword evidence="1" id="KW-0134">Cell wall</keyword>
<dbReference type="PROSITE" id="PS50847">
    <property type="entry name" value="GRAM_POS_ANCHORING"/>
    <property type="match status" value="1"/>
</dbReference>
<evidence type="ECO:0000256" key="2">
    <source>
        <dbReference type="ARBA" id="ARBA00022525"/>
    </source>
</evidence>
<feature type="region of interest" description="Disordered" evidence="5">
    <location>
        <begin position="438"/>
        <end position="464"/>
    </location>
</feature>
<feature type="transmembrane region" description="Helical" evidence="6">
    <location>
        <begin position="9"/>
        <end position="29"/>
    </location>
</feature>
<dbReference type="Pfam" id="PF22633">
    <property type="entry name" value="F5_F8_type_C_2"/>
    <property type="match status" value="1"/>
</dbReference>
<keyword evidence="10" id="KW-1185">Reference proteome</keyword>
<name>A0ABZ0BWW5_LACCA</name>
<dbReference type="SUPFAM" id="SSF75005">
    <property type="entry name" value="Arabinanase/levansucrase/invertase"/>
    <property type="match status" value="1"/>
</dbReference>
<keyword evidence="6" id="KW-1133">Transmembrane helix</keyword>
<feature type="transmembrane region" description="Helical" evidence="6">
    <location>
        <begin position="645"/>
        <end position="665"/>
    </location>
</feature>
<organism evidence="9 10">
    <name type="scientific">Lacticaseibacillus casei</name>
    <name type="common">Lactobacillus casei</name>
    <dbReference type="NCBI Taxonomy" id="1582"/>
    <lineage>
        <taxon>Bacteria</taxon>
        <taxon>Bacillati</taxon>
        <taxon>Bacillota</taxon>
        <taxon>Bacilli</taxon>
        <taxon>Lactobacillales</taxon>
        <taxon>Lactobacillaceae</taxon>
        <taxon>Lacticaseibacillus</taxon>
    </lineage>
</organism>